<gene>
    <name evidence="2" type="ORF">K443DRAFT_4890</name>
</gene>
<dbReference type="Proteomes" id="UP000054477">
    <property type="component" value="Unassembled WGS sequence"/>
</dbReference>
<dbReference type="AlphaFoldDB" id="A0A0C9XQZ3"/>
<dbReference type="PANTHER" id="PTHR35871:SF1">
    <property type="entry name" value="CXC1-LIKE CYSTEINE CLUSTER ASSOCIATED WITH KDZ TRANSPOSASES DOMAIN-CONTAINING PROTEIN"/>
    <property type="match status" value="1"/>
</dbReference>
<protein>
    <submittedName>
        <fullName evidence="2">Unplaced genomic scaffold K443scaffold_38, whole genome shotgun sequence</fullName>
    </submittedName>
</protein>
<dbReference type="InterPro" id="IPR036397">
    <property type="entry name" value="RNaseH_sf"/>
</dbReference>
<evidence type="ECO:0000313" key="2">
    <source>
        <dbReference type="EMBL" id="KIK04074.1"/>
    </source>
</evidence>
<dbReference type="PANTHER" id="PTHR35871">
    <property type="entry name" value="EXPRESSED PROTEIN"/>
    <property type="match status" value="1"/>
</dbReference>
<reference evidence="2 3" key="1">
    <citation type="submission" date="2014-04" db="EMBL/GenBank/DDBJ databases">
        <authorList>
            <consortium name="DOE Joint Genome Institute"/>
            <person name="Kuo A."/>
            <person name="Kohler A."/>
            <person name="Nagy L.G."/>
            <person name="Floudas D."/>
            <person name="Copeland A."/>
            <person name="Barry K.W."/>
            <person name="Cichocki N."/>
            <person name="Veneault-Fourrey C."/>
            <person name="LaButti K."/>
            <person name="Lindquist E.A."/>
            <person name="Lipzen A."/>
            <person name="Lundell T."/>
            <person name="Morin E."/>
            <person name="Murat C."/>
            <person name="Sun H."/>
            <person name="Tunlid A."/>
            <person name="Henrissat B."/>
            <person name="Grigoriev I.V."/>
            <person name="Hibbett D.S."/>
            <person name="Martin F."/>
            <person name="Nordberg H.P."/>
            <person name="Cantor M.N."/>
            <person name="Hua S.X."/>
        </authorList>
    </citation>
    <scope>NUCLEOTIDE SEQUENCE [LARGE SCALE GENOMIC DNA]</scope>
    <source>
        <strain evidence="2 3">LaAM-08-1</strain>
    </source>
</reference>
<evidence type="ECO:0000256" key="1">
    <source>
        <dbReference type="SAM" id="MobiDB-lite"/>
    </source>
</evidence>
<name>A0A0C9XQZ3_9AGAR</name>
<sequence length="130" mass="14887">MPPKKKPRCNISGLRNQPKSMADSSHTDEPMPCVPNAEPMTAINQCQDDFANQISVLETVIREAGHKCIFLPKFHCELNYIEMYLGWAKCQYRQVDKNTFQQAKEAALAALDGCPIKVIRRFKWYLPLES</sequence>
<reference evidence="3" key="2">
    <citation type="submission" date="2015-01" db="EMBL/GenBank/DDBJ databases">
        <title>Evolutionary Origins and Diversification of the Mycorrhizal Mutualists.</title>
        <authorList>
            <consortium name="DOE Joint Genome Institute"/>
            <consortium name="Mycorrhizal Genomics Consortium"/>
            <person name="Kohler A."/>
            <person name="Kuo A."/>
            <person name="Nagy L.G."/>
            <person name="Floudas D."/>
            <person name="Copeland A."/>
            <person name="Barry K.W."/>
            <person name="Cichocki N."/>
            <person name="Veneault-Fourrey C."/>
            <person name="LaButti K."/>
            <person name="Lindquist E.A."/>
            <person name="Lipzen A."/>
            <person name="Lundell T."/>
            <person name="Morin E."/>
            <person name="Murat C."/>
            <person name="Riley R."/>
            <person name="Ohm R."/>
            <person name="Sun H."/>
            <person name="Tunlid A."/>
            <person name="Henrissat B."/>
            <person name="Grigoriev I.V."/>
            <person name="Hibbett D.S."/>
            <person name="Martin F."/>
        </authorList>
    </citation>
    <scope>NUCLEOTIDE SEQUENCE [LARGE SCALE GENOMIC DNA]</scope>
    <source>
        <strain evidence="3">LaAM-08-1</strain>
    </source>
</reference>
<accession>A0A0C9XQZ3</accession>
<dbReference type="Gene3D" id="3.30.420.10">
    <property type="entry name" value="Ribonuclease H-like superfamily/Ribonuclease H"/>
    <property type="match status" value="1"/>
</dbReference>
<evidence type="ECO:0000313" key="3">
    <source>
        <dbReference type="Proteomes" id="UP000054477"/>
    </source>
</evidence>
<dbReference type="EMBL" id="KN838573">
    <property type="protein sequence ID" value="KIK04074.1"/>
    <property type="molecule type" value="Genomic_DNA"/>
</dbReference>
<feature type="compositionally biased region" description="Polar residues" evidence="1">
    <location>
        <begin position="13"/>
        <end position="24"/>
    </location>
</feature>
<feature type="region of interest" description="Disordered" evidence="1">
    <location>
        <begin position="1"/>
        <end position="31"/>
    </location>
</feature>
<dbReference type="STRING" id="1095629.A0A0C9XQZ3"/>
<proteinExistence type="predicted"/>
<organism evidence="2 3">
    <name type="scientific">Laccaria amethystina LaAM-08-1</name>
    <dbReference type="NCBI Taxonomy" id="1095629"/>
    <lineage>
        <taxon>Eukaryota</taxon>
        <taxon>Fungi</taxon>
        <taxon>Dikarya</taxon>
        <taxon>Basidiomycota</taxon>
        <taxon>Agaricomycotina</taxon>
        <taxon>Agaricomycetes</taxon>
        <taxon>Agaricomycetidae</taxon>
        <taxon>Agaricales</taxon>
        <taxon>Agaricineae</taxon>
        <taxon>Hydnangiaceae</taxon>
        <taxon>Laccaria</taxon>
    </lineage>
</organism>
<dbReference type="HOGENOM" id="CLU_1938510_0_0_1"/>
<keyword evidence="3" id="KW-1185">Reference proteome</keyword>
<dbReference type="OrthoDB" id="2449121at2759"/>
<dbReference type="GO" id="GO:0003676">
    <property type="term" value="F:nucleic acid binding"/>
    <property type="evidence" value="ECO:0007669"/>
    <property type="project" value="InterPro"/>
</dbReference>